<keyword evidence="2" id="KW-0521">NADP</keyword>
<name>A0A1H2ZJG3_9BACL</name>
<dbReference type="Gene3D" id="3.90.25.10">
    <property type="entry name" value="UDP-galactose 4-epimerase, domain 1"/>
    <property type="match status" value="1"/>
</dbReference>
<evidence type="ECO:0000313" key="5">
    <source>
        <dbReference type="Proteomes" id="UP000198534"/>
    </source>
</evidence>
<dbReference type="GO" id="GO:0019305">
    <property type="term" value="P:dTDP-rhamnose biosynthetic process"/>
    <property type="evidence" value="ECO:0007669"/>
    <property type="project" value="UniProtKB-UniPathway"/>
</dbReference>
<dbReference type="STRING" id="1048340.SAMN05444487_11172"/>
<proteinExistence type="inferred from homology"/>
<keyword evidence="2" id="KW-0560">Oxidoreductase</keyword>
<sequence length="285" mass="32059">MRIWVTGAGGQLGKDMVRILGEEHQVVGFTRLGWDVAESGLSQKLISSDPPEVIVHCAAYTNVDGSEDHPKEAFLVNTRGTKELAKTCGELGIRLVYISTDYVFDGEKESGYSELDPLFPLNVYGKTKAMGERWVEKHCTDYLILRTAWVYGHSGRNFPCAIIQKAQQGEVLRVVDDQRGSPTYTKHLAAKTRELLRSSLCGTFHTAGSGDCTWYDFAMEILRRAGYTKPLLTRISSRELSRRAKRPTVSILRTERLPLQGIEPLASWKKGLDDFFKERTVNRVD</sequence>
<reference evidence="4 5" key="1">
    <citation type="submission" date="2016-10" db="EMBL/GenBank/DDBJ databases">
        <authorList>
            <person name="de Groot N.N."/>
        </authorList>
    </citation>
    <scope>NUCLEOTIDE SEQUENCE [LARGE SCALE GENOMIC DNA]</scope>
    <source>
        <strain evidence="4 5">DSM 45610</strain>
    </source>
</reference>
<dbReference type="Gene3D" id="3.40.50.720">
    <property type="entry name" value="NAD(P)-binding Rossmann-like Domain"/>
    <property type="match status" value="1"/>
</dbReference>
<dbReference type="Proteomes" id="UP000198534">
    <property type="component" value="Unassembled WGS sequence"/>
</dbReference>
<dbReference type="Pfam" id="PF04321">
    <property type="entry name" value="RmlD_sub_bind"/>
    <property type="match status" value="1"/>
</dbReference>
<evidence type="ECO:0000256" key="2">
    <source>
        <dbReference type="RuleBase" id="RU364082"/>
    </source>
</evidence>
<dbReference type="RefSeq" id="WP_177168025.1">
    <property type="nucleotide sequence ID" value="NZ_FNNQ01000011.1"/>
</dbReference>
<keyword evidence="5" id="KW-1185">Reference proteome</keyword>
<dbReference type="PANTHER" id="PTHR10491:SF4">
    <property type="entry name" value="METHIONINE ADENOSYLTRANSFERASE 2 SUBUNIT BETA"/>
    <property type="match status" value="1"/>
</dbReference>
<protein>
    <recommendedName>
        <fullName evidence="2">dTDP-4-dehydrorhamnose reductase</fullName>
        <ecNumber evidence="2">1.1.1.133</ecNumber>
    </recommendedName>
</protein>
<dbReference type="EMBL" id="FNNQ01000011">
    <property type="protein sequence ID" value="SDX16849.1"/>
    <property type="molecule type" value="Genomic_DNA"/>
</dbReference>
<dbReference type="NCBIfam" id="TIGR01214">
    <property type="entry name" value="rmlD"/>
    <property type="match status" value="1"/>
</dbReference>
<accession>A0A1H2ZJG3</accession>
<dbReference type="InterPro" id="IPR005913">
    <property type="entry name" value="dTDP_dehydrorham_reduct"/>
</dbReference>
<dbReference type="AlphaFoldDB" id="A0A1H2ZJG3"/>
<comment type="similarity">
    <text evidence="1 2">Belongs to the dTDP-4-dehydrorhamnose reductase family.</text>
</comment>
<organism evidence="4 5">
    <name type="scientific">Marininema mesophilum</name>
    <dbReference type="NCBI Taxonomy" id="1048340"/>
    <lineage>
        <taxon>Bacteria</taxon>
        <taxon>Bacillati</taxon>
        <taxon>Bacillota</taxon>
        <taxon>Bacilli</taxon>
        <taxon>Bacillales</taxon>
        <taxon>Thermoactinomycetaceae</taxon>
        <taxon>Marininema</taxon>
    </lineage>
</organism>
<gene>
    <name evidence="4" type="ORF">SAMN05444487_11172</name>
</gene>
<dbReference type="PANTHER" id="PTHR10491">
    <property type="entry name" value="DTDP-4-DEHYDRORHAMNOSE REDUCTASE"/>
    <property type="match status" value="1"/>
</dbReference>
<dbReference type="GO" id="GO:0005829">
    <property type="term" value="C:cytosol"/>
    <property type="evidence" value="ECO:0007669"/>
    <property type="project" value="TreeGrafter"/>
</dbReference>
<dbReference type="SUPFAM" id="SSF51735">
    <property type="entry name" value="NAD(P)-binding Rossmann-fold domains"/>
    <property type="match status" value="1"/>
</dbReference>
<evidence type="ECO:0000313" key="4">
    <source>
        <dbReference type="EMBL" id="SDX16849.1"/>
    </source>
</evidence>
<dbReference type="InterPro" id="IPR029903">
    <property type="entry name" value="RmlD-like-bd"/>
</dbReference>
<dbReference type="CDD" id="cd05254">
    <property type="entry name" value="dTDP_HR_like_SDR_e"/>
    <property type="match status" value="1"/>
</dbReference>
<comment type="pathway">
    <text evidence="2">Carbohydrate biosynthesis; dTDP-L-rhamnose biosynthesis.</text>
</comment>
<dbReference type="GO" id="GO:0008831">
    <property type="term" value="F:dTDP-4-dehydrorhamnose reductase activity"/>
    <property type="evidence" value="ECO:0007669"/>
    <property type="project" value="UniProtKB-EC"/>
</dbReference>
<evidence type="ECO:0000256" key="1">
    <source>
        <dbReference type="ARBA" id="ARBA00010944"/>
    </source>
</evidence>
<dbReference type="UniPathway" id="UPA00124"/>
<feature type="domain" description="RmlD-like substrate binding" evidence="3">
    <location>
        <begin position="1"/>
        <end position="278"/>
    </location>
</feature>
<dbReference type="EC" id="1.1.1.133" evidence="2"/>
<evidence type="ECO:0000259" key="3">
    <source>
        <dbReference type="Pfam" id="PF04321"/>
    </source>
</evidence>
<comment type="function">
    <text evidence="2">Catalyzes the reduction of dTDP-6-deoxy-L-lyxo-4-hexulose to yield dTDP-L-rhamnose.</text>
</comment>
<dbReference type="InterPro" id="IPR036291">
    <property type="entry name" value="NAD(P)-bd_dom_sf"/>
</dbReference>